<feature type="binding site" evidence="8">
    <location>
        <position position="104"/>
    </location>
    <ligand>
        <name>Mg(2+)</name>
        <dbReference type="ChEBI" id="CHEBI:18420"/>
    </ligand>
</feature>
<keyword evidence="5 8" id="KW-0378">Hydrolase</keyword>
<comment type="similarity">
    <text evidence="7 8">Belongs to the PINc/VapC protein family.</text>
</comment>
<reference evidence="11" key="1">
    <citation type="journal article" date="2019" name="Int. J. Syst. Evol. Microbiol.">
        <title>The Global Catalogue of Microorganisms (GCM) 10K type strain sequencing project: providing services to taxonomists for standard genome sequencing and annotation.</title>
        <authorList>
            <consortium name="The Broad Institute Genomics Platform"/>
            <consortium name="The Broad Institute Genome Sequencing Center for Infectious Disease"/>
            <person name="Wu L."/>
            <person name="Ma J."/>
        </authorList>
    </citation>
    <scope>NUCLEOTIDE SEQUENCE [LARGE SCALE GENOMIC DNA]</scope>
    <source>
        <strain evidence="11">IBRC-M 10906</strain>
    </source>
</reference>
<dbReference type="EMBL" id="JBHUOF010000021">
    <property type="protein sequence ID" value="MFD2801206.1"/>
    <property type="molecule type" value="Genomic_DNA"/>
</dbReference>
<evidence type="ECO:0000256" key="1">
    <source>
        <dbReference type="ARBA" id="ARBA00001946"/>
    </source>
</evidence>
<dbReference type="RefSeq" id="WP_377391453.1">
    <property type="nucleotide sequence ID" value="NZ_JBHSAN010000024.1"/>
</dbReference>
<keyword evidence="8" id="KW-0800">Toxin</keyword>
<evidence type="ECO:0000256" key="6">
    <source>
        <dbReference type="ARBA" id="ARBA00022842"/>
    </source>
</evidence>
<proteinExistence type="inferred from homology"/>
<evidence type="ECO:0000256" key="2">
    <source>
        <dbReference type="ARBA" id="ARBA00022649"/>
    </source>
</evidence>
<evidence type="ECO:0000256" key="5">
    <source>
        <dbReference type="ARBA" id="ARBA00022801"/>
    </source>
</evidence>
<feature type="domain" description="PIN" evidence="9">
    <location>
        <begin position="2"/>
        <end position="126"/>
    </location>
</feature>
<dbReference type="SUPFAM" id="SSF88723">
    <property type="entry name" value="PIN domain-like"/>
    <property type="match status" value="1"/>
</dbReference>
<keyword evidence="6 8" id="KW-0460">Magnesium</keyword>
<evidence type="ECO:0000256" key="7">
    <source>
        <dbReference type="ARBA" id="ARBA00038093"/>
    </source>
</evidence>
<keyword evidence="11" id="KW-1185">Reference proteome</keyword>
<dbReference type="InterPro" id="IPR029060">
    <property type="entry name" value="PIN-like_dom_sf"/>
</dbReference>
<dbReference type="PANTHER" id="PTHR33653">
    <property type="entry name" value="RIBONUCLEASE VAPC2"/>
    <property type="match status" value="1"/>
</dbReference>
<accession>A0ABW5WFS0</accession>
<evidence type="ECO:0000313" key="10">
    <source>
        <dbReference type="EMBL" id="MFD2801206.1"/>
    </source>
</evidence>
<dbReference type="InterPro" id="IPR002716">
    <property type="entry name" value="PIN_dom"/>
</dbReference>
<comment type="cofactor">
    <cofactor evidence="1 8">
        <name>Mg(2+)</name>
        <dbReference type="ChEBI" id="CHEBI:18420"/>
    </cofactor>
</comment>
<sequence>MIVLDTNVVSELMRREPEPRVVSWVDRFPPDDVFVTAVTAAELRYGAARLRDGRRKRELAVQVDALLTEDLQDQVLPFDDAAAVHYAEIAVARERDGRPISVADAQIAAICRCYGARLVTRNVDDFSGTGVDVVNPWEADAE</sequence>
<dbReference type="CDD" id="cd18731">
    <property type="entry name" value="PIN_NgFitB-like"/>
    <property type="match status" value="1"/>
</dbReference>
<keyword evidence="3 8" id="KW-0540">Nuclease</keyword>
<keyword evidence="2 8" id="KW-1277">Toxin-antitoxin system</keyword>
<organism evidence="10 11">
    <name type="scientific">Prauserella oleivorans</name>
    <dbReference type="NCBI Taxonomy" id="1478153"/>
    <lineage>
        <taxon>Bacteria</taxon>
        <taxon>Bacillati</taxon>
        <taxon>Actinomycetota</taxon>
        <taxon>Actinomycetes</taxon>
        <taxon>Pseudonocardiales</taxon>
        <taxon>Pseudonocardiaceae</taxon>
        <taxon>Prauserella</taxon>
    </lineage>
</organism>
<dbReference type="PANTHER" id="PTHR33653:SF1">
    <property type="entry name" value="RIBONUCLEASE VAPC2"/>
    <property type="match status" value="1"/>
</dbReference>
<feature type="binding site" evidence="8">
    <location>
        <position position="5"/>
    </location>
    <ligand>
        <name>Mg(2+)</name>
        <dbReference type="ChEBI" id="CHEBI:18420"/>
    </ligand>
</feature>
<dbReference type="Gene3D" id="3.40.50.1010">
    <property type="entry name" value="5'-nuclease"/>
    <property type="match status" value="1"/>
</dbReference>
<name>A0ABW5WFS0_9PSEU</name>
<dbReference type="HAMAP" id="MF_00265">
    <property type="entry name" value="VapC_Nob1"/>
    <property type="match status" value="1"/>
</dbReference>
<evidence type="ECO:0000313" key="11">
    <source>
        <dbReference type="Proteomes" id="UP001597478"/>
    </source>
</evidence>
<comment type="function">
    <text evidence="8">Toxic component of a toxin-antitoxin (TA) system. An RNase.</text>
</comment>
<protein>
    <recommendedName>
        <fullName evidence="8">Ribonuclease VapC</fullName>
        <shortName evidence="8">RNase VapC</shortName>
        <ecNumber evidence="8">3.1.-.-</ecNumber>
    </recommendedName>
    <alternativeName>
        <fullName evidence="8">Toxin VapC</fullName>
    </alternativeName>
</protein>
<evidence type="ECO:0000256" key="4">
    <source>
        <dbReference type="ARBA" id="ARBA00022723"/>
    </source>
</evidence>
<evidence type="ECO:0000256" key="3">
    <source>
        <dbReference type="ARBA" id="ARBA00022722"/>
    </source>
</evidence>
<dbReference type="Proteomes" id="UP001597478">
    <property type="component" value="Unassembled WGS sequence"/>
</dbReference>
<dbReference type="InterPro" id="IPR050556">
    <property type="entry name" value="Type_II_TA_system_RNase"/>
</dbReference>
<evidence type="ECO:0000256" key="8">
    <source>
        <dbReference type="HAMAP-Rule" id="MF_00265"/>
    </source>
</evidence>
<dbReference type="Pfam" id="PF01850">
    <property type="entry name" value="PIN"/>
    <property type="match status" value="1"/>
</dbReference>
<dbReference type="InterPro" id="IPR022907">
    <property type="entry name" value="VapC_family"/>
</dbReference>
<evidence type="ECO:0000259" key="9">
    <source>
        <dbReference type="Pfam" id="PF01850"/>
    </source>
</evidence>
<gene>
    <name evidence="8" type="primary">vapC</name>
    <name evidence="10" type="ORF">ACFS2C_17575</name>
</gene>
<dbReference type="EC" id="3.1.-.-" evidence="8"/>
<comment type="caution">
    <text evidence="10">The sequence shown here is derived from an EMBL/GenBank/DDBJ whole genome shotgun (WGS) entry which is preliminary data.</text>
</comment>
<keyword evidence="4 8" id="KW-0479">Metal-binding</keyword>